<dbReference type="InterPro" id="IPR007527">
    <property type="entry name" value="Znf_SWIM"/>
</dbReference>
<protein>
    <recommendedName>
        <fullName evidence="2">SWIM-type domain-containing protein</fullName>
    </recommendedName>
</protein>
<name>A0A7K0DW77_9NOCA</name>
<proteinExistence type="predicted"/>
<dbReference type="PANTHER" id="PTHR38133:SF1">
    <property type="entry name" value="SLR1429 PROTEIN"/>
    <property type="match status" value="1"/>
</dbReference>
<accession>A0A7K0DW77</accession>
<evidence type="ECO:0000313" key="4">
    <source>
        <dbReference type="Proteomes" id="UP000431401"/>
    </source>
</evidence>
<keyword evidence="1" id="KW-0863">Zinc-finger</keyword>
<sequence length="258" mass="28182">MSPVEDYSKYGKRIPVRGGVRSRSRRGASFARSWWGRAFLDAIEQVADAGRLTRGRAYARAGQVVSYHLEPGTVAAEVQGSQPRPFTAVLTLRQLRDERLDEVIDLVRATPGMLAQLASGTLPPELGPMLLPGTAAELDFSCTCPDSGWPCKHVAAVCYIIGERLDEEPAVMLTLRGLDLDTLIGGVERDSGPTVSDDLYGENITLPALPTPEFRTAIDDLDPIPLRQALRATAEDERTAEAGLRDLRAIYRALEDRP</sequence>
<keyword evidence="1" id="KW-0479">Metal-binding</keyword>
<comment type="caution">
    <text evidence="3">The sequence shown here is derived from an EMBL/GenBank/DDBJ whole genome shotgun (WGS) entry which is preliminary data.</text>
</comment>
<keyword evidence="1" id="KW-0862">Zinc</keyword>
<dbReference type="AlphaFoldDB" id="A0A7K0DW77"/>
<evidence type="ECO:0000256" key="1">
    <source>
        <dbReference type="PROSITE-ProRule" id="PRU00325"/>
    </source>
</evidence>
<dbReference type="PANTHER" id="PTHR38133">
    <property type="entry name" value="SLR1429 PROTEIN"/>
    <property type="match status" value="1"/>
</dbReference>
<dbReference type="PROSITE" id="PS50966">
    <property type="entry name" value="ZF_SWIM"/>
    <property type="match status" value="1"/>
</dbReference>
<dbReference type="GO" id="GO:0008270">
    <property type="term" value="F:zinc ion binding"/>
    <property type="evidence" value="ECO:0007669"/>
    <property type="project" value="UniProtKB-KW"/>
</dbReference>
<reference evidence="3 4" key="1">
    <citation type="submission" date="2019-10" db="EMBL/GenBank/DDBJ databases">
        <title>Nocardia macrotermitis sp. nov. and Nocardia aurantia sp. nov., isolated from the gut of fungus growing-termite Macrotermes natalensis.</title>
        <authorList>
            <person name="Benndorf R."/>
            <person name="Schwitalla J."/>
            <person name="Martin K."/>
            <person name="De Beer W."/>
            <person name="Kaster A.-K."/>
            <person name="Vollmers J."/>
            <person name="Poulsen M."/>
            <person name="Beemelmanns C."/>
        </authorList>
    </citation>
    <scope>NUCLEOTIDE SEQUENCE [LARGE SCALE GENOMIC DNA]</scope>
    <source>
        <strain evidence="3 4">RB56</strain>
    </source>
</reference>
<organism evidence="3 4">
    <name type="scientific">Nocardia aurantia</name>
    <dbReference type="NCBI Taxonomy" id="2585199"/>
    <lineage>
        <taxon>Bacteria</taxon>
        <taxon>Bacillati</taxon>
        <taxon>Actinomycetota</taxon>
        <taxon>Actinomycetes</taxon>
        <taxon>Mycobacteriales</taxon>
        <taxon>Nocardiaceae</taxon>
        <taxon>Nocardia</taxon>
    </lineage>
</organism>
<dbReference type="RefSeq" id="WP_153347275.1">
    <property type="nucleotide sequence ID" value="NZ_WEGI01000012.1"/>
</dbReference>
<dbReference type="EMBL" id="WEGI01000012">
    <property type="protein sequence ID" value="MQY30026.1"/>
    <property type="molecule type" value="Genomic_DNA"/>
</dbReference>
<dbReference type="Pfam" id="PF04434">
    <property type="entry name" value="SWIM"/>
    <property type="match status" value="1"/>
</dbReference>
<gene>
    <name evidence="3" type="ORF">NRB56_56200</name>
</gene>
<dbReference type="OrthoDB" id="188274at2"/>
<dbReference type="Proteomes" id="UP000431401">
    <property type="component" value="Unassembled WGS sequence"/>
</dbReference>
<feature type="domain" description="SWIM-type" evidence="2">
    <location>
        <begin position="134"/>
        <end position="162"/>
    </location>
</feature>
<evidence type="ECO:0000259" key="2">
    <source>
        <dbReference type="PROSITE" id="PS50966"/>
    </source>
</evidence>
<evidence type="ECO:0000313" key="3">
    <source>
        <dbReference type="EMBL" id="MQY30026.1"/>
    </source>
</evidence>
<keyword evidence="4" id="KW-1185">Reference proteome</keyword>